<dbReference type="InterPro" id="IPR018393">
    <property type="entry name" value="NADHpl_OxRdtase_5_subgr"/>
</dbReference>
<keyword evidence="14 16" id="KW-0472">Membrane</keyword>
<feature type="transmembrane region" description="Helical" evidence="16">
    <location>
        <begin position="81"/>
        <end position="101"/>
    </location>
</feature>
<dbReference type="PRINTS" id="PR01435">
    <property type="entry name" value="NPOXDRDTASE5"/>
</dbReference>
<feature type="transmembrane region" description="Helical" evidence="16">
    <location>
        <begin position="520"/>
        <end position="539"/>
    </location>
</feature>
<comment type="catalytic activity">
    <reaction evidence="15 16">
        <text>a ubiquinone + NADH + 5 H(+)(in) = a ubiquinol + NAD(+) + 4 H(+)(out)</text>
        <dbReference type="Rhea" id="RHEA:29091"/>
        <dbReference type="Rhea" id="RHEA-COMP:9565"/>
        <dbReference type="Rhea" id="RHEA-COMP:9566"/>
        <dbReference type="ChEBI" id="CHEBI:15378"/>
        <dbReference type="ChEBI" id="CHEBI:16389"/>
        <dbReference type="ChEBI" id="CHEBI:17976"/>
        <dbReference type="ChEBI" id="CHEBI:57540"/>
        <dbReference type="ChEBI" id="CHEBI:57945"/>
        <dbReference type="EC" id="7.1.1.2"/>
    </reaction>
</comment>
<keyword evidence="4 16" id="KW-0813">Transport</keyword>
<dbReference type="AlphaFoldDB" id="A0A1L4BMD8"/>
<evidence type="ECO:0000256" key="1">
    <source>
        <dbReference type="ARBA" id="ARBA00004448"/>
    </source>
</evidence>
<feature type="transmembrane region" description="Helical" evidence="16">
    <location>
        <begin position="283"/>
        <end position="304"/>
    </location>
</feature>
<evidence type="ECO:0000256" key="11">
    <source>
        <dbReference type="ARBA" id="ARBA00023027"/>
    </source>
</evidence>
<comment type="function">
    <text evidence="16">Core subunit of the mitochondrial membrane respiratory chain NADH dehydrogenase (Complex I) which catalyzes electron transfer from NADH through the respiratory chain, using ubiquinone as an electron acceptor. Essential for the catalytic activity and assembly of complex I.</text>
</comment>
<evidence type="ECO:0000256" key="4">
    <source>
        <dbReference type="ARBA" id="ARBA00022448"/>
    </source>
</evidence>
<dbReference type="NCBIfam" id="TIGR01974">
    <property type="entry name" value="NDH_I_L"/>
    <property type="match status" value="1"/>
</dbReference>
<evidence type="ECO:0000256" key="6">
    <source>
        <dbReference type="ARBA" id="ARBA00022692"/>
    </source>
</evidence>
<dbReference type="InterPro" id="IPR001750">
    <property type="entry name" value="ND/Mrp_TM"/>
</dbReference>
<dbReference type="PANTHER" id="PTHR42829:SF2">
    <property type="entry name" value="NADH-UBIQUINONE OXIDOREDUCTASE CHAIN 5"/>
    <property type="match status" value="1"/>
</dbReference>
<feature type="domain" description="NADH-Ubiquinone oxidoreductase (complex I) chain 5 N-terminal" evidence="18">
    <location>
        <begin position="64"/>
        <end position="114"/>
    </location>
</feature>
<gene>
    <name evidence="20" type="primary">nad5</name>
</gene>
<keyword evidence="6 16" id="KW-0812">Transmembrane</keyword>
<dbReference type="GO" id="GO:0008137">
    <property type="term" value="F:NADH dehydrogenase (ubiquinone) activity"/>
    <property type="evidence" value="ECO:0007669"/>
    <property type="project" value="UniProtKB-EC"/>
</dbReference>
<feature type="transmembrane region" description="Helical" evidence="16">
    <location>
        <begin position="596"/>
        <end position="614"/>
    </location>
</feature>
<feature type="transmembrane region" description="Helical" evidence="16">
    <location>
        <begin position="645"/>
        <end position="667"/>
    </location>
</feature>
<dbReference type="GO" id="GO:0015990">
    <property type="term" value="P:electron transport coupled proton transport"/>
    <property type="evidence" value="ECO:0007669"/>
    <property type="project" value="TreeGrafter"/>
</dbReference>
<feature type="domain" description="NADH dehydrogenase subunit 5 C-terminal" evidence="19">
    <location>
        <begin position="512"/>
        <end position="634"/>
    </location>
</feature>
<evidence type="ECO:0000256" key="12">
    <source>
        <dbReference type="ARBA" id="ARBA00023075"/>
    </source>
</evidence>
<dbReference type="InterPro" id="IPR003945">
    <property type="entry name" value="NU5C-like"/>
</dbReference>
<evidence type="ECO:0000256" key="9">
    <source>
        <dbReference type="ARBA" id="ARBA00022982"/>
    </source>
</evidence>
<evidence type="ECO:0000256" key="14">
    <source>
        <dbReference type="ARBA" id="ARBA00023136"/>
    </source>
</evidence>
<name>A0A1L4BMD8_9STRA</name>
<dbReference type="EC" id="7.1.1.2" evidence="2 16"/>
<evidence type="ECO:0000256" key="3">
    <source>
        <dbReference type="ARBA" id="ARBA00021096"/>
    </source>
</evidence>
<dbReference type="NCBIfam" id="NF005141">
    <property type="entry name" value="PRK06590.1"/>
    <property type="match status" value="1"/>
</dbReference>
<comment type="subcellular location">
    <subcellularLocation>
        <location evidence="1">Mitochondrion inner membrane</location>
        <topology evidence="1">Multi-pass membrane protein</topology>
    </subcellularLocation>
</comment>
<reference evidence="20" key="1">
    <citation type="submission" date="2016-09" db="EMBL/GenBank/DDBJ databases">
        <title>The complete mitochondrial genome of the stalk-forming diatom Didymosphenia geminata.</title>
        <authorList>
            <person name="Aunins A.W."/>
            <person name="King T.L."/>
            <person name="Hamilton D."/>
        </authorList>
    </citation>
    <scope>NUCLEOTIDE SEQUENCE</scope>
</reference>
<dbReference type="Gene3D" id="1.20.5.2700">
    <property type="match status" value="1"/>
</dbReference>
<organism evidence="20">
    <name type="scientific">Didymosphenia geminata</name>
    <name type="common">rock snot</name>
    <dbReference type="NCBI Taxonomy" id="1115533"/>
    <lineage>
        <taxon>Eukaryota</taxon>
        <taxon>Sar</taxon>
        <taxon>Stramenopiles</taxon>
        <taxon>Ochrophyta</taxon>
        <taxon>Bacillariophyta</taxon>
        <taxon>Bacillariophyceae</taxon>
        <taxon>Bacillariophycidae</taxon>
        <taxon>Cymbellales</taxon>
        <taxon>Gomphonemataceae</taxon>
        <taxon>Didymosphenia</taxon>
    </lineage>
</organism>
<evidence type="ECO:0000256" key="10">
    <source>
        <dbReference type="ARBA" id="ARBA00022989"/>
    </source>
</evidence>
<dbReference type="PANTHER" id="PTHR42829">
    <property type="entry name" value="NADH-UBIQUINONE OXIDOREDUCTASE CHAIN 5"/>
    <property type="match status" value="1"/>
</dbReference>
<dbReference type="GO" id="GO:0005743">
    <property type="term" value="C:mitochondrial inner membrane"/>
    <property type="evidence" value="ECO:0007669"/>
    <property type="project" value="UniProtKB-SubCell"/>
</dbReference>
<evidence type="ECO:0000256" key="15">
    <source>
        <dbReference type="ARBA" id="ARBA00049551"/>
    </source>
</evidence>
<feature type="transmembrane region" description="Helical" evidence="16">
    <location>
        <begin position="6"/>
        <end position="24"/>
    </location>
</feature>
<feature type="transmembrane region" description="Helical" evidence="16">
    <location>
        <begin position="487"/>
        <end position="508"/>
    </location>
</feature>
<keyword evidence="5" id="KW-0679">Respiratory chain</keyword>
<evidence type="ECO:0000256" key="2">
    <source>
        <dbReference type="ARBA" id="ARBA00012944"/>
    </source>
</evidence>
<keyword evidence="13 16" id="KW-0496">Mitochondrion</keyword>
<evidence type="ECO:0000256" key="8">
    <source>
        <dbReference type="ARBA" id="ARBA00022967"/>
    </source>
</evidence>
<keyword evidence="7" id="KW-0999">Mitochondrion inner membrane</keyword>
<evidence type="ECO:0000256" key="16">
    <source>
        <dbReference type="RuleBase" id="RU003404"/>
    </source>
</evidence>
<evidence type="ECO:0000259" key="19">
    <source>
        <dbReference type="Pfam" id="PF06455"/>
    </source>
</evidence>
<dbReference type="InterPro" id="IPR010934">
    <property type="entry name" value="NADH_DH_su5_C"/>
</dbReference>
<dbReference type="InterPro" id="IPR001516">
    <property type="entry name" value="Proton_antipo_N"/>
</dbReference>
<feature type="transmembrane region" description="Helical" evidence="16">
    <location>
        <begin position="311"/>
        <end position="333"/>
    </location>
</feature>
<feature type="transmembrane region" description="Helical" evidence="16">
    <location>
        <begin position="620"/>
        <end position="638"/>
    </location>
</feature>
<evidence type="ECO:0000313" key="20">
    <source>
        <dbReference type="EMBL" id="API83127.1"/>
    </source>
</evidence>
<proteinExistence type="inferred from homology"/>
<dbReference type="Pfam" id="PF06455">
    <property type="entry name" value="NADH5_C"/>
    <property type="match status" value="1"/>
</dbReference>
<dbReference type="GeneID" id="30683923"/>
<evidence type="ECO:0000256" key="5">
    <source>
        <dbReference type="ARBA" id="ARBA00022660"/>
    </source>
</evidence>
<sequence>MYLLIIFLSIIGSCLAGLFGRYLGSSGAAVVTTSCLIFSFLLSIFGFYEVALLGSPVYIKLFTWISSETLNVDWGFMFDTLTISMCVIITFISSLVHLYSIEYMSHDPHLPRFMSYLSLFTFFMLILVTADNFVQMFVGWEGVGLASYLLINFWFTRIQANKAAIKAMVMNRIGDFCLLIGMLLIFMNYKAVDYASVAVLTPLFQETTINFINVKVNLLSVVGIFLFLGAVGKSAQLGLHTWLPDAMEGPTPVSALIHAATMVTAGVFLLARSSFIYEFIPNILEIITVFGALTAFFAATTGLVQNDMKRVIAYSTCSQLGYMVFACGLSNYTVGFFHLSNHAFFKALLFLSAGSVIHSVNDEQDMRKMGGLKNLAPFTYSMVVIGSLALIGFPFLTGFYSKDLILEVAYGKYSSLGYLSYILGSLGAFCTAFYSMRLTYLTFLSKPMGHRKVICYAHDSGTYICVALGCLAIPSIFIGYLTKDMMVGVGSSFFGTAVFVNLNNFNIFDAEFINTFYKTLPVNLSLLGFFLALLLYVFYNNLLFKIKTSLLGKKVYNFLNRKWFFDKIYNELFSQFFFKFSFSISYKFIDRGIFEVLGPTGLSSIVLGAGAALHKLQSGYIYHYNLVILIGITSLLGIRQIYNFVGFFVDYRLLMLMVVLYIFLFNYPEHIENNND</sequence>
<dbReference type="GO" id="GO:0003954">
    <property type="term" value="F:NADH dehydrogenase activity"/>
    <property type="evidence" value="ECO:0007669"/>
    <property type="project" value="TreeGrafter"/>
</dbReference>
<feature type="transmembrane region" description="Helical" evidence="16">
    <location>
        <begin position="36"/>
        <end position="61"/>
    </location>
</feature>
<dbReference type="GO" id="GO:0042773">
    <property type="term" value="P:ATP synthesis coupled electron transport"/>
    <property type="evidence" value="ECO:0007669"/>
    <property type="project" value="InterPro"/>
</dbReference>
<feature type="transmembrane region" description="Helical" evidence="16">
    <location>
        <begin position="136"/>
        <end position="155"/>
    </location>
</feature>
<comment type="similarity">
    <text evidence="16">Belongs to the complex I subunit 5 family.</text>
</comment>
<feature type="domain" description="NADH:quinone oxidoreductase/Mrp antiporter transmembrane" evidence="17">
    <location>
        <begin position="130"/>
        <end position="416"/>
    </location>
</feature>
<dbReference type="Pfam" id="PF00361">
    <property type="entry name" value="Proton_antipo_M"/>
    <property type="match status" value="1"/>
</dbReference>
<evidence type="ECO:0000256" key="7">
    <source>
        <dbReference type="ARBA" id="ARBA00022792"/>
    </source>
</evidence>
<dbReference type="Pfam" id="PF00662">
    <property type="entry name" value="Proton_antipo_N"/>
    <property type="match status" value="1"/>
</dbReference>
<feature type="transmembrane region" description="Helical" evidence="16">
    <location>
        <begin position="461"/>
        <end position="481"/>
    </location>
</feature>
<feature type="transmembrane region" description="Helical" evidence="16">
    <location>
        <begin position="212"/>
        <end position="232"/>
    </location>
</feature>
<keyword evidence="8" id="KW-1278">Translocase</keyword>
<dbReference type="EMBL" id="KX889125">
    <property type="protein sequence ID" value="API83127.1"/>
    <property type="molecule type" value="Genomic_DNA"/>
</dbReference>
<evidence type="ECO:0000259" key="17">
    <source>
        <dbReference type="Pfam" id="PF00361"/>
    </source>
</evidence>
<dbReference type="RefSeq" id="YP_009329940.1">
    <property type="nucleotide sequence ID" value="NC_032171.1"/>
</dbReference>
<evidence type="ECO:0000259" key="18">
    <source>
        <dbReference type="Pfam" id="PF00662"/>
    </source>
</evidence>
<protein>
    <recommendedName>
        <fullName evidence="3 16">NADH-ubiquinone oxidoreductase chain 5</fullName>
        <ecNumber evidence="2 16">7.1.1.2</ecNumber>
    </recommendedName>
</protein>
<feature type="transmembrane region" description="Helical" evidence="16">
    <location>
        <begin position="418"/>
        <end position="440"/>
    </location>
</feature>
<feature type="transmembrane region" description="Helical" evidence="16">
    <location>
        <begin position="113"/>
        <end position="130"/>
    </location>
</feature>
<evidence type="ECO:0000256" key="13">
    <source>
        <dbReference type="ARBA" id="ARBA00023128"/>
    </source>
</evidence>
<keyword evidence="9" id="KW-0249">Electron transport</keyword>
<keyword evidence="10 16" id="KW-1133">Transmembrane helix</keyword>
<keyword evidence="12 16" id="KW-0830">Ubiquinone</keyword>
<accession>A0A1L4BMD8</accession>
<feature type="transmembrane region" description="Helical" evidence="16">
    <location>
        <begin position="253"/>
        <end position="271"/>
    </location>
</feature>
<geneLocation type="mitochondrion" evidence="20"/>
<feature type="transmembrane region" description="Helical" evidence="16">
    <location>
        <begin position="176"/>
        <end position="192"/>
    </location>
</feature>
<keyword evidence="11 16" id="KW-0520">NAD</keyword>
<feature type="transmembrane region" description="Helical" evidence="16">
    <location>
        <begin position="378"/>
        <end position="398"/>
    </location>
</feature>
<dbReference type="PRINTS" id="PR01434">
    <property type="entry name" value="NADHDHGNASE5"/>
</dbReference>